<gene>
    <name evidence="2" type="ORF">SJS82_19655</name>
</gene>
<keyword evidence="1" id="KW-0175">Coiled coil</keyword>
<sequence length="112" mass="12587">MPKPLGYAALLSLLLLLHLTWQEPSPGGPGQGWEDALRGSLSRHLARAEASMNLALWLPAEQGARYQQQLAELEQQLAASRDTMGAARWQQHRATVLGQWRRDFFGQEQAQR</sequence>
<organism evidence="2 3">
    <name type="scientific">Aeromonas media</name>
    <dbReference type="NCBI Taxonomy" id="651"/>
    <lineage>
        <taxon>Bacteria</taxon>
        <taxon>Pseudomonadati</taxon>
        <taxon>Pseudomonadota</taxon>
        <taxon>Gammaproteobacteria</taxon>
        <taxon>Aeromonadales</taxon>
        <taxon>Aeromonadaceae</taxon>
        <taxon>Aeromonas</taxon>
    </lineage>
</organism>
<dbReference type="Proteomes" id="UP001285835">
    <property type="component" value="Unassembled WGS sequence"/>
</dbReference>
<accession>A0AAP6L541</accession>
<dbReference type="RefSeq" id="WP_319918061.1">
    <property type="nucleotide sequence ID" value="NZ_JAWZXF010000022.1"/>
</dbReference>
<evidence type="ECO:0000313" key="3">
    <source>
        <dbReference type="Proteomes" id="UP001285835"/>
    </source>
</evidence>
<proteinExistence type="predicted"/>
<protein>
    <submittedName>
        <fullName evidence="2">Uncharacterized protein</fullName>
    </submittedName>
</protein>
<evidence type="ECO:0000313" key="2">
    <source>
        <dbReference type="EMBL" id="MDX7924143.1"/>
    </source>
</evidence>
<dbReference type="EMBL" id="JAWZXF010000022">
    <property type="protein sequence ID" value="MDX7924143.1"/>
    <property type="molecule type" value="Genomic_DNA"/>
</dbReference>
<feature type="coiled-coil region" evidence="1">
    <location>
        <begin position="63"/>
        <end position="90"/>
    </location>
</feature>
<name>A0AAP6L541_AERME</name>
<evidence type="ECO:0000256" key="1">
    <source>
        <dbReference type="SAM" id="Coils"/>
    </source>
</evidence>
<dbReference type="AlphaFoldDB" id="A0AAP6L541"/>
<reference evidence="2" key="1">
    <citation type="submission" date="2023-11" db="EMBL/GenBank/DDBJ databases">
        <title>WGS of Aeromonas in Northern Israel.</title>
        <authorList>
            <person name="Hershko Y."/>
        </authorList>
    </citation>
    <scope>NUCLEOTIDE SEQUENCE</scope>
    <source>
        <strain evidence="2">02297</strain>
    </source>
</reference>
<comment type="caution">
    <text evidence="2">The sequence shown here is derived from an EMBL/GenBank/DDBJ whole genome shotgun (WGS) entry which is preliminary data.</text>
</comment>